<gene>
    <name evidence="1" type="ORF">MHEC_36540</name>
</gene>
<dbReference type="AlphaFoldDB" id="A0A2G8B5Z7"/>
<dbReference type="Pfam" id="PF13559">
    <property type="entry name" value="DUF4129"/>
    <property type="match status" value="1"/>
</dbReference>
<dbReference type="InterPro" id="IPR025403">
    <property type="entry name" value="TgpA-like_C"/>
</dbReference>
<proteinExistence type="predicted"/>
<name>A0A2G8B5Z7_9MYCO</name>
<dbReference type="OrthoDB" id="4571933at2"/>
<protein>
    <submittedName>
        <fullName evidence="1">Uncharacterized protein</fullName>
    </submittedName>
</protein>
<accession>A0A2G8B5Z7</accession>
<evidence type="ECO:0000313" key="1">
    <source>
        <dbReference type="EMBL" id="BCO37221.1"/>
    </source>
</evidence>
<dbReference type="Proteomes" id="UP000595446">
    <property type="component" value="Chromosome"/>
</dbReference>
<sequence>MRDNATGRAVAVIVLLVIVAASLRGYIPEHGRAAARSASSSPLSMVFVIALLTVTLVIIAIALITRLQDPRKMASSVGALPEALGGGRGRHSWHVVLVGLAALVVWLVTVWALTRLLAGHGTVRLGPQPPQQSSTPKPPAGNTIPSAPQHDAAGDAVLGYLAASAGTLLVLLAAVTTVGFLRRRRPVAPSTAIDRSIKPSPKGSESLARAAEVGLTEIGDLSREPREAIIACYAAMEGELARVPGAAPQTFDTPTEVLARAVDHQALHADNAARLVELFAEARFSPHVMNESHRQAAVRALQLVLTELRSAA</sequence>
<evidence type="ECO:0000313" key="2">
    <source>
        <dbReference type="Proteomes" id="UP000595446"/>
    </source>
</evidence>
<dbReference type="STRING" id="110505.ACT16_09725"/>
<dbReference type="RefSeq" id="WP_048891264.1">
    <property type="nucleotide sequence ID" value="NZ_AP024237.1"/>
</dbReference>
<organism evidence="1 2">
    <name type="scientific">Mycobacterium heckeshornense</name>
    <dbReference type="NCBI Taxonomy" id="110505"/>
    <lineage>
        <taxon>Bacteria</taxon>
        <taxon>Bacillati</taxon>
        <taxon>Actinomycetota</taxon>
        <taxon>Actinomycetes</taxon>
        <taxon>Mycobacteriales</taxon>
        <taxon>Mycobacteriaceae</taxon>
        <taxon>Mycobacterium</taxon>
    </lineage>
</organism>
<dbReference type="EMBL" id="AP024237">
    <property type="protein sequence ID" value="BCO37221.1"/>
    <property type="molecule type" value="Genomic_DNA"/>
</dbReference>
<reference evidence="1 2" key="1">
    <citation type="submission" date="2020-12" db="EMBL/GenBank/DDBJ databases">
        <title>Complete genome sequence of Mycobacterium heckeshornense JCM 15655T, closely related to a pathogenic non-tuberculous mycobacterial species Mycobacterium xenopi.</title>
        <authorList>
            <person name="Yoshida M."/>
            <person name="Fukano H."/>
            <person name="Asakura T."/>
            <person name="Suzuki M."/>
            <person name="Hoshino Y."/>
        </authorList>
    </citation>
    <scope>NUCLEOTIDE SEQUENCE [LARGE SCALE GENOMIC DNA]</scope>
    <source>
        <strain evidence="1 2">JCM 15655</strain>
    </source>
</reference>
<keyword evidence="2" id="KW-1185">Reference proteome</keyword>